<evidence type="ECO:0000256" key="1">
    <source>
        <dbReference type="SAM" id="Coils"/>
    </source>
</evidence>
<accession>A0ABP6XPK4</accession>
<comment type="caution">
    <text evidence="2">The sequence shown here is derived from an EMBL/GenBank/DDBJ whole genome shotgun (WGS) entry which is preliminary data.</text>
</comment>
<keyword evidence="3" id="KW-1185">Reference proteome</keyword>
<protein>
    <recommendedName>
        <fullName evidence="4">Lipoprotein</fullName>
    </recommendedName>
</protein>
<name>A0ABP6XPK4_9FLAO</name>
<feature type="coiled-coil region" evidence="1">
    <location>
        <begin position="98"/>
        <end position="125"/>
    </location>
</feature>
<dbReference type="EMBL" id="BAABCY010000040">
    <property type="protein sequence ID" value="GAA3567984.1"/>
    <property type="molecule type" value="Genomic_DNA"/>
</dbReference>
<proteinExistence type="predicted"/>
<sequence>MKKLPLALLLLCILACNKKNQNYHEGDIYIKLIDFKSLHGYPEDKAIEFENAINSANQNDLSNSELKSYDYFKILSKNNILRSPYFKLKIENDRIINVYTSEEEFSKLSEKLKNLNREKEKIHVAFKGEEIPNLIEDSDGIFNQGIYIASKIVFVKKEKGKTDWSK</sequence>
<dbReference type="RefSeq" id="WP_345005574.1">
    <property type="nucleotide sequence ID" value="NZ_BAABCY010000040.1"/>
</dbReference>
<dbReference type="Proteomes" id="UP001500954">
    <property type="component" value="Unassembled WGS sequence"/>
</dbReference>
<evidence type="ECO:0008006" key="4">
    <source>
        <dbReference type="Google" id="ProtNLM"/>
    </source>
</evidence>
<evidence type="ECO:0000313" key="3">
    <source>
        <dbReference type="Proteomes" id="UP001500954"/>
    </source>
</evidence>
<reference evidence="3" key="1">
    <citation type="journal article" date="2019" name="Int. J. Syst. Evol. Microbiol.">
        <title>The Global Catalogue of Microorganisms (GCM) 10K type strain sequencing project: providing services to taxonomists for standard genome sequencing and annotation.</title>
        <authorList>
            <consortium name="The Broad Institute Genomics Platform"/>
            <consortium name="The Broad Institute Genome Sequencing Center for Infectious Disease"/>
            <person name="Wu L."/>
            <person name="Ma J."/>
        </authorList>
    </citation>
    <scope>NUCLEOTIDE SEQUENCE [LARGE SCALE GENOMIC DNA]</scope>
    <source>
        <strain evidence="3">JCM 17111</strain>
    </source>
</reference>
<gene>
    <name evidence="2" type="ORF">GCM10022395_17610</name>
</gene>
<evidence type="ECO:0000313" key="2">
    <source>
        <dbReference type="EMBL" id="GAA3567984.1"/>
    </source>
</evidence>
<keyword evidence="1" id="KW-0175">Coiled coil</keyword>
<organism evidence="2 3">
    <name type="scientific">Snuella lapsa</name>
    <dbReference type="NCBI Taxonomy" id="870481"/>
    <lineage>
        <taxon>Bacteria</taxon>
        <taxon>Pseudomonadati</taxon>
        <taxon>Bacteroidota</taxon>
        <taxon>Flavobacteriia</taxon>
        <taxon>Flavobacteriales</taxon>
        <taxon>Flavobacteriaceae</taxon>
        <taxon>Snuella</taxon>
    </lineage>
</organism>